<dbReference type="InParanoid" id="A0A2P5FHL7"/>
<feature type="compositionally biased region" description="Basic and acidic residues" evidence="1">
    <location>
        <begin position="177"/>
        <end position="186"/>
    </location>
</feature>
<evidence type="ECO:0000259" key="2">
    <source>
        <dbReference type="Pfam" id="PF26130"/>
    </source>
</evidence>
<sequence length="197" mass="22795">MLYVGGNATYVDWISMDYFGMFTLCKIAELLGLKKPLRFYYSLPRPLESCGFYIVTNDKECTRMILYMLEDKAMKLYITEVSSISSLNNADYGSTFEQLTCDTYDFNSNDFVYEYDLNQISQTPQTLEPNAGHDQDNYVPDLHDVRIDATCYSRRKSALNMEDPYYEQSDDDIEGVEPERVNEKEWGSGSTVAGEYW</sequence>
<dbReference type="EMBL" id="JXTC01000033">
    <property type="protein sequence ID" value="PON97262.1"/>
    <property type="molecule type" value="Genomic_DNA"/>
</dbReference>
<evidence type="ECO:0000313" key="4">
    <source>
        <dbReference type="Proteomes" id="UP000237000"/>
    </source>
</evidence>
<proteinExistence type="predicted"/>
<dbReference type="InterPro" id="IPR058594">
    <property type="entry name" value="PB1-like_dom_pln"/>
</dbReference>
<keyword evidence="4" id="KW-1185">Reference proteome</keyword>
<feature type="region of interest" description="Disordered" evidence="1">
    <location>
        <begin position="167"/>
        <end position="197"/>
    </location>
</feature>
<dbReference type="Pfam" id="PF26130">
    <property type="entry name" value="PB1-like"/>
    <property type="match status" value="1"/>
</dbReference>
<feature type="compositionally biased region" description="Acidic residues" evidence="1">
    <location>
        <begin position="167"/>
        <end position="176"/>
    </location>
</feature>
<name>A0A2P5FHL7_TREOI</name>
<dbReference type="AlphaFoldDB" id="A0A2P5FHL7"/>
<comment type="caution">
    <text evidence="3">The sequence shown here is derived from an EMBL/GenBank/DDBJ whole genome shotgun (WGS) entry which is preliminary data.</text>
</comment>
<feature type="domain" description="PB1-like" evidence="2">
    <location>
        <begin position="2"/>
        <end position="79"/>
    </location>
</feature>
<dbReference type="Proteomes" id="UP000237000">
    <property type="component" value="Unassembled WGS sequence"/>
</dbReference>
<organism evidence="3 4">
    <name type="scientific">Trema orientale</name>
    <name type="common">Charcoal tree</name>
    <name type="synonym">Celtis orientalis</name>
    <dbReference type="NCBI Taxonomy" id="63057"/>
    <lineage>
        <taxon>Eukaryota</taxon>
        <taxon>Viridiplantae</taxon>
        <taxon>Streptophyta</taxon>
        <taxon>Embryophyta</taxon>
        <taxon>Tracheophyta</taxon>
        <taxon>Spermatophyta</taxon>
        <taxon>Magnoliopsida</taxon>
        <taxon>eudicotyledons</taxon>
        <taxon>Gunneridae</taxon>
        <taxon>Pentapetalae</taxon>
        <taxon>rosids</taxon>
        <taxon>fabids</taxon>
        <taxon>Rosales</taxon>
        <taxon>Cannabaceae</taxon>
        <taxon>Trema</taxon>
    </lineage>
</organism>
<evidence type="ECO:0000256" key="1">
    <source>
        <dbReference type="SAM" id="MobiDB-lite"/>
    </source>
</evidence>
<gene>
    <name evidence="3" type="ORF">TorRG33x02_070180</name>
</gene>
<reference evidence="4" key="1">
    <citation type="submission" date="2016-06" db="EMBL/GenBank/DDBJ databases">
        <title>Parallel loss of symbiosis genes in relatives of nitrogen-fixing non-legume Parasponia.</title>
        <authorList>
            <person name="Van Velzen R."/>
            <person name="Holmer R."/>
            <person name="Bu F."/>
            <person name="Rutten L."/>
            <person name="Van Zeijl A."/>
            <person name="Liu W."/>
            <person name="Santuari L."/>
            <person name="Cao Q."/>
            <person name="Sharma T."/>
            <person name="Shen D."/>
            <person name="Roswanjaya Y."/>
            <person name="Wardhani T."/>
            <person name="Kalhor M.S."/>
            <person name="Jansen J."/>
            <person name="Van den Hoogen J."/>
            <person name="Gungor B."/>
            <person name="Hartog M."/>
            <person name="Hontelez J."/>
            <person name="Verver J."/>
            <person name="Yang W.-C."/>
            <person name="Schijlen E."/>
            <person name="Repin R."/>
            <person name="Schilthuizen M."/>
            <person name="Schranz E."/>
            <person name="Heidstra R."/>
            <person name="Miyata K."/>
            <person name="Fedorova E."/>
            <person name="Kohlen W."/>
            <person name="Bisseling T."/>
            <person name="Smit S."/>
            <person name="Geurts R."/>
        </authorList>
    </citation>
    <scope>NUCLEOTIDE SEQUENCE [LARGE SCALE GENOMIC DNA]</scope>
    <source>
        <strain evidence="4">cv. RG33-2</strain>
    </source>
</reference>
<evidence type="ECO:0000313" key="3">
    <source>
        <dbReference type="EMBL" id="PON97262.1"/>
    </source>
</evidence>
<protein>
    <recommendedName>
        <fullName evidence="2">PB1-like domain-containing protein</fullName>
    </recommendedName>
</protein>
<accession>A0A2P5FHL7</accession>